<sequence>MSSLMIEQESQGKCTGKRGARVRAVGRGRAPAADWDLEYRRIIHYSHLRLQFARRLRKDYSVVGGAYGVFLKYRRVEQWCQRAVSFEIICSG</sequence>
<protein>
    <submittedName>
        <fullName evidence="2">Uncharacterized protein</fullName>
    </submittedName>
</protein>
<comment type="caution">
    <text evidence="2">The sequence shown here is derived from an EMBL/GenBank/DDBJ whole genome shotgun (WGS) entry which is preliminary data.</text>
</comment>
<feature type="compositionally biased region" description="Polar residues" evidence="1">
    <location>
        <begin position="1"/>
        <end position="13"/>
    </location>
</feature>
<evidence type="ECO:0000256" key="1">
    <source>
        <dbReference type="SAM" id="MobiDB-lite"/>
    </source>
</evidence>
<keyword evidence="3" id="KW-1185">Reference proteome</keyword>
<feature type="region of interest" description="Disordered" evidence="1">
    <location>
        <begin position="1"/>
        <end position="20"/>
    </location>
</feature>
<dbReference type="EMBL" id="BGZK01001443">
    <property type="protein sequence ID" value="GBP80043.1"/>
    <property type="molecule type" value="Genomic_DNA"/>
</dbReference>
<organism evidence="2 3">
    <name type="scientific">Eumeta variegata</name>
    <name type="common">Bagworm moth</name>
    <name type="synonym">Eumeta japonica</name>
    <dbReference type="NCBI Taxonomy" id="151549"/>
    <lineage>
        <taxon>Eukaryota</taxon>
        <taxon>Metazoa</taxon>
        <taxon>Ecdysozoa</taxon>
        <taxon>Arthropoda</taxon>
        <taxon>Hexapoda</taxon>
        <taxon>Insecta</taxon>
        <taxon>Pterygota</taxon>
        <taxon>Neoptera</taxon>
        <taxon>Endopterygota</taxon>
        <taxon>Lepidoptera</taxon>
        <taxon>Glossata</taxon>
        <taxon>Ditrysia</taxon>
        <taxon>Tineoidea</taxon>
        <taxon>Psychidae</taxon>
        <taxon>Oiketicinae</taxon>
        <taxon>Eumeta</taxon>
    </lineage>
</organism>
<name>A0A4C1YYM3_EUMVA</name>
<dbReference type="AlphaFoldDB" id="A0A4C1YYM3"/>
<reference evidence="2 3" key="1">
    <citation type="journal article" date="2019" name="Commun. Biol.">
        <title>The bagworm genome reveals a unique fibroin gene that provides high tensile strength.</title>
        <authorList>
            <person name="Kono N."/>
            <person name="Nakamura H."/>
            <person name="Ohtoshi R."/>
            <person name="Tomita M."/>
            <person name="Numata K."/>
            <person name="Arakawa K."/>
        </authorList>
    </citation>
    <scope>NUCLEOTIDE SEQUENCE [LARGE SCALE GENOMIC DNA]</scope>
</reference>
<evidence type="ECO:0000313" key="3">
    <source>
        <dbReference type="Proteomes" id="UP000299102"/>
    </source>
</evidence>
<dbReference type="Proteomes" id="UP000299102">
    <property type="component" value="Unassembled WGS sequence"/>
</dbReference>
<evidence type="ECO:0000313" key="2">
    <source>
        <dbReference type="EMBL" id="GBP80043.1"/>
    </source>
</evidence>
<proteinExistence type="predicted"/>
<accession>A0A4C1YYM3</accession>
<gene>
    <name evidence="2" type="ORF">EVAR_53183_1</name>
</gene>